<dbReference type="AlphaFoldDB" id="A0A5P2BDG8"/>
<evidence type="ECO:0000313" key="2">
    <source>
        <dbReference type="Proteomes" id="UP000323046"/>
    </source>
</evidence>
<evidence type="ECO:0000313" key="1">
    <source>
        <dbReference type="EMBL" id="QES27261.1"/>
    </source>
</evidence>
<accession>A0A5P2BDG8</accession>
<proteinExistence type="predicted"/>
<dbReference type="OrthoDB" id="4263686at2"/>
<dbReference type="EMBL" id="CP029193">
    <property type="protein sequence ID" value="QES27261.1"/>
    <property type="molecule type" value="Genomic_DNA"/>
</dbReference>
<sequence>MNRSRPENLLHERRAIRTLTLPSLIRLITEIDDNGPISHQKGSLQGAFGDLTPGQLRHAIDIARDLGLVHADEQAPDRYRLTASGEDLAEVYDTVARWARARHFPDTTVDFVTRVQHTLQLTSRGPQAGVSSLEPSAPHHVVTEFLQAHPRVLNRACIGSSHEEALGAGRAA</sequence>
<evidence type="ECO:0008006" key="3">
    <source>
        <dbReference type="Google" id="ProtNLM"/>
    </source>
</evidence>
<gene>
    <name evidence="1" type="ORF">DEJ47_13045</name>
</gene>
<dbReference type="RefSeq" id="WP_150167966.1">
    <property type="nucleotide sequence ID" value="NZ_CP029193.1"/>
</dbReference>
<reference evidence="1 2" key="1">
    <citation type="submission" date="2018-05" db="EMBL/GenBank/DDBJ databases">
        <title>Streptomyces venezuelae.</title>
        <authorList>
            <person name="Kim W."/>
            <person name="Lee N."/>
            <person name="Cho B.-K."/>
        </authorList>
    </citation>
    <scope>NUCLEOTIDE SEQUENCE [LARGE SCALE GENOMIC DNA]</scope>
    <source>
        <strain evidence="1 2">ATCC 14583</strain>
    </source>
</reference>
<dbReference type="SUPFAM" id="SSF46785">
    <property type="entry name" value="Winged helix' DNA-binding domain"/>
    <property type="match status" value="1"/>
</dbReference>
<dbReference type="Gene3D" id="1.10.10.10">
    <property type="entry name" value="Winged helix-like DNA-binding domain superfamily/Winged helix DNA-binding domain"/>
    <property type="match status" value="1"/>
</dbReference>
<dbReference type="InterPro" id="IPR036388">
    <property type="entry name" value="WH-like_DNA-bd_sf"/>
</dbReference>
<dbReference type="Proteomes" id="UP000323046">
    <property type="component" value="Chromosome"/>
</dbReference>
<protein>
    <recommendedName>
        <fullName evidence="3">HTH hxlR-type domain-containing protein</fullName>
    </recommendedName>
</protein>
<name>A0A5P2BDG8_STRVZ</name>
<keyword evidence="2" id="KW-1185">Reference proteome</keyword>
<organism evidence="1 2">
    <name type="scientific">Streptomyces venezuelae</name>
    <dbReference type="NCBI Taxonomy" id="54571"/>
    <lineage>
        <taxon>Bacteria</taxon>
        <taxon>Bacillati</taxon>
        <taxon>Actinomycetota</taxon>
        <taxon>Actinomycetes</taxon>
        <taxon>Kitasatosporales</taxon>
        <taxon>Streptomycetaceae</taxon>
        <taxon>Streptomyces</taxon>
    </lineage>
</organism>
<dbReference type="InterPro" id="IPR036390">
    <property type="entry name" value="WH_DNA-bd_sf"/>
</dbReference>